<feature type="domain" description="Peptidase S74" evidence="2">
    <location>
        <begin position="325"/>
        <end position="421"/>
    </location>
</feature>
<dbReference type="OrthoDB" id="925207at2"/>
<keyword evidence="1" id="KW-0175">Coiled coil</keyword>
<name>A0A4Q5LVV4_9BACT</name>
<reference evidence="3 4" key="1">
    <citation type="submission" date="2019-02" db="EMBL/GenBank/DDBJ databases">
        <title>Bacterial novel species Emticicia sp. 17J42-9 isolated from soil.</title>
        <authorList>
            <person name="Jung H.-Y."/>
        </authorList>
    </citation>
    <scope>NUCLEOTIDE SEQUENCE [LARGE SCALE GENOMIC DNA]</scope>
    <source>
        <strain evidence="3 4">17J42-9</strain>
    </source>
</reference>
<dbReference type="Proteomes" id="UP000293162">
    <property type="component" value="Unassembled WGS sequence"/>
</dbReference>
<dbReference type="Pfam" id="PF13884">
    <property type="entry name" value="Peptidase_S74"/>
    <property type="match status" value="1"/>
</dbReference>
<dbReference type="InterPro" id="IPR030392">
    <property type="entry name" value="S74_ICA"/>
</dbReference>
<dbReference type="PROSITE" id="PS51688">
    <property type="entry name" value="ICA"/>
    <property type="match status" value="1"/>
</dbReference>
<dbReference type="Gene3D" id="2.150.10.10">
    <property type="entry name" value="Serralysin-like metalloprotease, C-terminal"/>
    <property type="match status" value="2"/>
</dbReference>
<dbReference type="GO" id="GO:0019867">
    <property type="term" value="C:outer membrane"/>
    <property type="evidence" value="ECO:0007669"/>
    <property type="project" value="InterPro"/>
</dbReference>
<accession>A0A4Q5LVV4</accession>
<dbReference type="AlphaFoldDB" id="A0A4Q5LVV4"/>
<evidence type="ECO:0000259" key="2">
    <source>
        <dbReference type="PROSITE" id="PS51688"/>
    </source>
</evidence>
<evidence type="ECO:0000313" key="4">
    <source>
        <dbReference type="Proteomes" id="UP000293162"/>
    </source>
</evidence>
<feature type="non-terminal residue" evidence="3">
    <location>
        <position position="1"/>
    </location>
</feature>
<evidence type="ECO:0000313" key="3">
    <source>
        <dbReference type="EMBL" id="RYU93603.1"/>
    </source>
</evidence>
<proteinExistence type="predicted"/>
<keyword evidence="4" id="KW-1185">Reference proteome</keyword>
<dbReference type="SUPFAM" id="SSF101967">
    <property type="entry name" value="Adhesin YadA, collagen-binding domain"/>
    <property type="match status" value="2"/>
</dbReference>
<comment type="caution">
    <text evidence="3">The sequence shown here is derived from an EMBL/GenBank/DDBJ whole genome shotgun (WGS) entry which is preliminary data.</text>
</comment>
<evidence type="ECO:0000256" key="1">
    <source>
        <dbReference type="SAM" id="Coils"/>
    </source>
</evidence>
<dbReference type="CDD" id="cd12820">
    <property type="entry name" value="LbR_YadA-like"/>
    <property type="match status" value="1"/>
</dbReference>
<sequence length="465" mass="49627">SPTNGTLVFDTGTQSYWYRQAGVWVELPKGGNMANYWQLSGMAGNEITHTNSGGFWSKNPVAVPFTADTISNPPTVPVNEAGTRLMWIPNRSAFRAGTVSNTSIWSASKIGLFSFASGFDTQANGKWSTAMGNVTTASGLGSVALGSGNNATNEASVALGALNNATGYVSTTTGYLNSASGYVSTAMGYNTHASSAYTTAIGNYTTASGEGALATGGYTTASGSYATAMGAHTWASGQYATAMGYVTAASGRLSTAMGYGANTDYYAGAFIIGDSDPNNEGVTYSGATDQFVARYWNGYYLMTSGNQARTGVQIAHGQSAWSAISDSTRKEKIVLADGESFLLKLRNLRLGSWNYKNQGTKPERFYGPMAQEIFTAFGKDQYGTIGNDTTVSTLNMDGLLFIFSQALEKRTQDLKNYVHNLEKCTEILEAENRQLKDFMQKMEARLQQLESSSATDTEKKQIADK</sequence>
<dbReference type="Pfam" id="PF05658">
    <property type="entry name" value="YadA_head"/>
    <property type="match status" value="4"/>
</dbReference>
<dbReference type="EMBL" id="SEWF01000040">
    <property type="protein sequence ID" value="RYU93603.1"/>
    <property type="molecule type" value="Genomic_DNA"/>
</dbReference>
<dbReference type="RefSeq" id="WP_130023210.1">
    <property type="nucleotide sequence ID" value="NZ_SEWF01000040.1"/>
</dbReference>
<dbReference type="InterPro" id="IPR008640">
    <property type="entry name" value="Adhesin_Head_dom"/>
</dbReference>
<dbReference type="InterPro" id="IPR011049">
    <property type="entry name" value="Serralysin-like_metalloprot_C"/>
</dbReference>
<protein>
    <recommendedName>
        <fullName evidence="2">Peptidase S74 domain-containing protein</fullName>
    </recommendedName>
</protein>
<gene>
    <name evidence="3" type="ORF">EWM59_20940</name>
</gene>
<feature type="coiled-coil region" evidence="1">
    <location>
        <begin position="414"/>
        <end position="459"/>
    </location>
</feature>
<organism evidence="3 4">
    <name type="scientific">Emticicia agri</name>
    <dbReference type="NCBI Taxonomy" id="2492393"/>
    <lineage>
        <taxon>Bacteria</taxon>
        <taxon>Pseudomonadati</taxon>
        <taxon>Bacteroidota</taxon>
        <taxon>Cytophagia</taxon>
        <taxon>Cytophagales</taxon>
        <taxon>Leadbetterellaceae</taxon>
        <taxon>Emticicia</taxon>
    </lineage>
</organism>